<sequence>MIKYAALFVIVALIVLSVFTFQFSKDSYKILPLENSDPAKVDLEKYNFQNWKEYHSPTEKFKVMLPTIPQQATENIKDPKTGENKNYDMYVSERLDGTIFMISLITFEKMPNHREAERLLGIMMDDMLRSNPSNKLDFKSFGIYHENPALDFAISNDNVNINAKTFMIGKTMYVLTRVSPSEQADPSEFNFFVNSFELSKQ</sequence>
<dbReference type="RefSeq" id="WP_013182153.1">
    <property type="nucleotide sequence ID" value="NC_014225.1"/>
</dbReference>
<keyword evidence="2" id="KW-1185">Reference proteome</keyword>
<organism evidence="1 2">
    <name type="scientific">Waddlia chondrophila (strain ATCC VR-1470 / WSU 86-1044)</name>
    <dbReference type="NCBI Taxonomy" id="716544"/>
    <lineage>
        <taxon>Bacteria</taxon>
        <taxon>Pseudomonadati</taxon>
        <taxon>Chlamydiota</taxon>
        <taxon>Chlamydiia</taxon>
        <taxon>Parachlamydiales</taxon>
        <taxon>Waddliaceae</taxon>
        <taxon>Waddlia</taxon>
    </lineage>
</organism>
<dbReference type="HOGENOM" id="CLU_117681_0_0_0"/>
<evidence type="ECO:0000313" key="2">
    <source>
        <dbReference type="Proteomes" id="UP000001505"/>
    </source>
</evidence>
<gene>
    <name evidence="1" type="ordered locus">wcw_1082</name>
</gene>
<protein>
    <submittedName>
        <fullName evidence="1">Uncharacterized protein</fullName>
    </submittedName>
</protein>
<dbReference type="Proteomes" id="UP000001505">
    <property type="component" value="Chromosome"/>
</dbReference>
<proteinExistence type="predicted"/>
<dbReference type="eggNOG" id="ENOG5032YUT">
    <property type="taxonomic scope" value="Bacteria"/>
</dbReference>
<dbReference type="AlphaFoldDB" id="D6YWC8"/>
<reference evidence="1 2" key="1">
    <citation type="journal article" date="2010" name="PLoS ONE">
        <title>The Waddlia genome: a window into chlamydial biology.</title>
        <authorList>
            <person name="Bertelli C."/>
            <person name="Collyn F."/>
            <person name="Croxatto A."/>
            <person name="Ruckert C."/>
            <person name="Polkinghorne A."/>
            <person name="Kebbi-Beghdadi C."/>
            <person name="Goesmann A."/>
            <person name="Vaughan L."/>
            <person name="Greub G."/>
        </authorList>
    </citation>
    <scope>NUCLEOTIDE SEQUENCE [LARGE SCALE GENOMIC DNA]</scope>
    <source>
        <strain evidence="2">ATCC VR-1470 / WSU 86-1044</strain>
    </source>
</reference>
<dbReference type="STRING" id="716544.wcw_1082"/>
<dbReference type="EMBL" id="CP001928">
    <property type="protein sequence ID" value="ADI38439.1"/>
    <property type="molecule type" value="Genomic_DNA"/>
</dbReference>
<dbReference type="KEGG" id="wch:wcw_1082"/>
<name>D6YWC8_WADCW</name>
<evidence type="ECO:0000313" key="1">
    <source>
        <dbReference type="EMBL" id="ADI38439.1"/>
    </source>
</evidence>
<accession>D6YWC8</accession>
<dbReference type="OrthoDB" id="21559at2"/>